<accession>A0A319F7J1</accession>
<dbReference type="Proteomes" id="UP000248423">
    <property type="component" value="Unassembled WGS sequence"/>
</dbReference>
<reference evidence="2 3" key="1">
    <citation type="submission" date="2018-02" db="EMBL/GenBank/DDBJ databases">
        <title>The genomes of Aspergillus section Nigri reveals drivers in fungal speciation.</title>
        <authorList>
            <consortium name="DOE Joint Genome Institute"/>
            <person name="Vesth T.C."/>
            <person name="Nybo J."/>
            <person name="Theobald S."/>
            <person name="Brandl J."/>
            <person name="Frisvad J.C."/>
            <person name="Nielsen K.F."/>
            <person name="Lyhne E.K."/>
            <person name="Kogle M.E."/>
            <person name="Kuo A."/>
            <person name="Riley R."/>
            <person name="Clum A."/>
            <person name="Nolan M."/>
            <person name="Lipzen A."/>
            <person name="Salamov A."/>
            <person name="Henrissat B."/>
            <person name="Wiebenga A."/>
            <person name="De vries R.P."/>
            <person name="Grigoriev I.V."/>
            <person name="Mortensen U.H."/>
            <person name="Andersen M.R."/>
            <person name="Baker S.E."/>
        </authorList>
    </citation>
    <scope>NUCLEOTIDE SEQUENCE [LARGE SCALE GENOMIC DNA]</scope>
    <source>
        <strain evidence="2 3">CBS 121057</strain>
    </source>
</reference>
<dbReference type="EMBL" id="KZ826316">
    <property type="protein sequence ID" value="PYI12149.1"/>
    <property type="molecule type" value="Genomic_DNA"/>
</dbReference>
<evidence type="ECO:0000256" key="1">
    <source>
        <dbReference type="SAM" id="MobiDB-lite"/>
    </source>
</evidence>
<dbReference type="AlphaFoldDB" id="A0A319F7J1"/>
<evidence type="ECO:0000313" key="2">
    <source>
        <dbReference type="EMBL" id="PYI12149.1"/>
    </source>
</evidence>
<protein>
    <submittedName>
        <fullName evidence="2">Uncharacterized protein</fullName>
    </submittedName>
</protein>
<proteinExistence type="predicted"/>
<dbReference type="VEuPathDB" id="FungiDB:BO78DRAFT_69367"/>
<evidence type="ECO:0000313" key="3">
    <source>
        <dbReference type="Proteomes" id="UP000248423"/>
    </source>
</evidence>
<name>A0A319F7J1_ASPSB</name>
<organism evidence="2 3">
    <name type="scientific">Aspergillus sclerotiicarbonarius (strain CBS 121057 / IBT 28362)</name>
    <dbReference type="NCBI Taxonomy" id="1448318"/>
    <lineage>
        <taxon>Eukaryota</taxon>
        <taxon>Fungi</taxon>
        <taxon>Dikarya</taxon>
        <taxon>Ascomycota</taxon>
        <taxon>Pezizomycotina</taxon>
        <taxon>Eurotiomycetes</taxon>
        <taxon>Eurotiomycetidae</taxon>
        <taxon>Eurotiales</taxon>
        <taxon>Aspergillaceae</taxon>
        <taxon>Aspergillus</taxon>
        <taxon>Aspergillus subgen. Circumdati</taxon>
    </lineage>
</organism>
<keyword evidence="3" id="KW-1185">Reference proteome</keyword>
<gene>
    <name evidence="2" type="ORF">BO78DRAFT_69367</name>
</gene>
<feature type="region of interest" description="Disordered" evidence="1">
    <location>
        <begin position="1"/>
        <end position="62"/>
    </location>
</feature>
<feature type="compositionally biased region" description="Acidic residues" evidence="1">
    <location>
        <begin position="43"/>
        <end position="55"/>
    </location>
</feature>
<sequence length="62" mass="6314">MARAGDEGDEGGGQVIGRLNPGGRSMKRYEGGGLGKKKSKEEEGCESLDGTDGDEGGGGRKE</sequence>